<reference evidence="3 4" key="1">
    <citation type="submission" date="2018-12" db="EMBL/GenBank/DDBJ databases">
        <title>Glycomyces sp. YIM 121974 draft genome.</title>
        <authorList>
            <person name="Li Q."/>
        </authorList>
    </citation>
    <scope>NUCLEOTIDE SEQUENCE [LARGE SCALE GENOMIC DNA]</scope>
    <source>
        <strain evidence="3 4">YIM 121974</strain>
    </source>
</reference>
<gene>
    <name evidence="3" type="ORF">EIW28_11675</name>
</gene>
<dbReference type="RefSeq" id="WP_125247881.1">
    <property type="nucleotide sequence ID" value="NZ_RSEB01000003.1"/>
</dbReference>
<protein>
    <submittedName>
        <fullName evidence="3">Uncharacterized protein</fullName>
    </submittedName>
</protein>
<keyword evidence="1" id="KW-1133">Transmembrane helix</keyword>
<evidence type="ECO:0000256" key="2">
    <source>
        <dbReference type="SAM" id="SignalP"/>
    </source>
</evidence>
<accession>A0A426UXP2</accession>
<feature type="signal peptide" evidence="2">
    <location>
        <begin position="1"/>
        <end position="19"/>
    </location>
</feature>
<dbReference type="Proteomes" id="UP000277256">
    <property type="component" value="Unassembled WGS sequence"/>
</dbReference>
<organism evidence="3 4">
    <name type="scientific">Glycomyces terrestris</name>
    <dbReference type="NCBI Taxonomy" id="2493553"/>
    <lineage>
        <taxon>Bacteria</taxon>
        <taxon>Bacillati</taxon>
        <taxon>Actinomycetota</taxon>
        <taxon>Actinomycetes</taxon>
        <taxon>Glycomycetales</taxon>
        <taxon>Glycomycetaceae</taxon>
        <taxon>Glycomyces</taxon>
    </lineage>
</organism>
<dbReference type="EMBL" id="RSEB01000003">
    <property type="protein sequence ID" value="RRR99367.1"/>
    <property type="molecule type" value="Genomic_DNA"/>
</dbReference>
<name>A0A426UXP2_9ACTN</name>
<keyword evidence="4" id="KW-1185">Reference proteome</keyword>
<feature type="transmembrane region" description="Helical" evidence="1">
    <location>
        <begin position="64"/>
        <end position="84"/>
    </location>
</feature>
<keyword evidence="1" id="KW-0812">Transmembrane</keyword>
<evidence type="ECO:0000313" key="4">
    <source>
        <dbReference type="Proteomes" id="UP000277256"/>
    </source>
</evidence>
<keyword evidence="2" id="KW-0732">Signal</keyword>
<feature type="chain" id="PRO_5038706343" evidence="2">
    <location>
        <begin position="20"/>
        <end position="94"/>
    </location>
</feature>
<dbReference type="AlphaFoldDB" id="A0A426UXP2"/>
<keyword evidence="1" id="KW-0472">Membrane</keyword>
<evidence type="ECO:0000313" key="3">
    <source>
        <dbReference type="EMBL" id="RRR99367.1"/>
    </source>
</evidence>
<comment type="caution">
    <text evidence="3">The sequence shown here is derived from an EMBL/GenBank/DDBJ whole genome shotgun (WGS) entry which is preliminary data.</text>
</comment>
<proteinExistence type="predicted"/>
<sequence length="94" mass="9338">MRVLALAALLLAVLAHGIAAGLGTGAPHGFSGADCFHVDAAGGIGDCRDAPAPAPTAAVAAANWTWWGPAAAPVALGLLALCLWRRLRTRSAAS</sequence>
<evidence type="ECO:0000256" key="1">
    <source>
        <dbReference type="SAM" id="Phobius"/>
    </source>
</evidence>